<dbReference type="AlphaFoldDB" id="A0A162K1K6"/>
<evidence type="ECO:0000259" key="2">
    <source>
        <dbReference type="Pfam" id="PF07883"/>
    </source>
</evidence>
<dbReference type="OMA" id="RCDKMCA"/>
<evidence type="ECO:0000256" key="1">
    <source>
        <dbReference type="ARBA" id="ARBA00022723"/>
    </source>
</evidence>
<organism evidence="3 4">
    <name type="scientific">Metarhizium rileyi (strain RCEF 4871)</name>
    <name type="common">Nomuraea rileyi</name>
    <dbReference type="NCBI Taxonomy" id="1649241"/>
    <lineage>
        <taxon>Eukaryota</taxon>
        <taxon>Fungi</taxon>
        <taxon>Dikarya</taxon>
        <taxon>Ascomycota</taxon>
        <taxon>Pezizomycotina</taxon>
        <taxon>Sordariomycetes</taxon>
        <taxon>Hypocreomycetidae</taxon>
        <taxon>Hypocreales</taxon>
        <taxon>Clavicipitaceae</taxon>
        <taxon>Metarhizium</taxon>
    </lineage>
</organism>
<dbReference type="PANTHER" id="PTHR35848:SF6">
    <property type="entry name" value="CUPIN TYPE-2 DOMAIN-CONTAINING PROTEIN"/>
    <property type="match status" value="1"/>
</dbReference>
<evidence type="ECO:0000313" key="4">
    <source>
        <dbReference type="Proteomes" id="UP000243498"/>
    </source>
</evidence>
<dbReference type="SUPFAM" id="SSF51182">
    <property type="entry name" value="RmlC-like cupins"/>
    <property type="match status" value="1"/>
</dbReference>
<dbReference type="InterPro" id="IPR011051">
    <property type="entry name" value="RmlC_Cupin_sf"/>
</dbReference>
<evidence type="ECO:0000313" key="3">
    <source>
        <dbReference type="EMBL" id="OAA52108.1"/>
    </source>
</evidence>
<name>A0A162K1K6_METRR</name>
<dbReference type="InterPro" id="IPR051610">
    <property type="entry name" value="GPI/OXD"/>
</dbReference>
<dbReference type="Gene3D" id="2.60.120.10">
    <property type="entry name" value="Jelly Rolls"/>
    <property type="match status" value="1"/>
</dbReference>
<dbReference type="InterPro" id="IPR014710">
    <property type="entry name" value="RmlC-like_jellyroll"/>
</dbReference>
<dbReference type="OrthoDB" id="4939143at2759"/>
<sequence length="153" mass="16395">MASFFPLISEILPMIMPSATHVTRAKDLEPTSPTVEGPVTVRAAVVDKCDRMSATVLTVRPLSETAVHHNSEQDAIMYTVAGTGSLTVNEGFESELRKHDLGAGDFAFIPAWTEHQVVNTSEEDFVCVVIHGGPRPVGATLDGWGGDETTMGK</sequence>
<proteinExistence type="predicted"/>
<feature type="domain" description="Cupin type-2" evidence="2">
    <location>
        <begin position="58"/>
        <end position="130"/>
    </location>
</feature>
<dbReference type="CDD" id="cd02208">
    <property type="entry name" value="cupin_RmlC-like"/>
    <property type="match status" value="1"/>
</dbReference>
<reference evidence="3 4" key="1">
    <citation type="journal article" date="2016" name="Genome Biol. Evol.">
        <title>Divergent and convergent evolution of fungal pathogenicity.</title>
        <authorList>
            <person name="Shang Y."/>
            <person name="Xiao G."/>
            <person name="Zheng P."/>
            <person name="Cen K."/>
            <person name="Zhan S."/>
            <person name="Wang C."/>
        </authorList>
    </citation>
    <scope>NUCLEOTIDE SEQUENCE [LARGE SCALE GENOMIC DNA]</scope>
    <source>
        <strain evidence="3 4">RCEF 4871</strain>
    </source>
</reference>
<dbReference type="Pfam" id="PF07883">
    <property type="entry name" value="Cupin_2"/>
    <property type="match status" value="1"/>
</dbReference>
<accession>A0A162K1K6</accession>
<keyword evidence="1" id="KW-0479">Metal-binding</keyword>
<protein>
    <submittedName>
        <fullName evidence="3">Cupin, RmlC-type</fullName>
    </submittedName>
</protein>
<keyword evidence="4" id="KW-1185">Reference proteome</keyword>
<dbReference type="Proteomes" id="UP000243498">
    <property type="component" value="Unassembled WGS sequence"/>
</dbReference>
<dbReference type="EMBL" id="AZHC01000001">
    <property type="protein sequence ID" value="OAA52108.1"/>
    <property type="molecule type" value="Genomic_DNA"/>
</dbReference>
<dbReference type="InterPro" id="IPR013096">
    <property type="entry name" value="Cupin_2"/>
</dbReference>
<dbReference type="GO" id="GO:0046872">
    <property type="term" value="F:metal ion binding"/>
    <property type="evidence" value="ECO:0007669"/>
    <property type="project" value="UniProtKB-KW"/>
</dbReference>
<gene>
    <name evidence="3" type="ORF">NOR_00701</name>
</gene>
<comment type="caution">
    <text evidence="3">The sequence shown here is derived from an EMBL/GenBank/DDBJ whole genome shotgun (WGS) entry which is preliminary data.</text>
</comment>
<dbReference type="PANTHER" id="PTHR35848">
    <property type="entry name" value="OXALATE-BINDING PROTEIN"/>
    <property type="match status" value="1"/>
</dbReference>